<sequence>METLSSSHGFRLDDSFLFWLGRASHELQESFNRNLADTDVTWPQWMVMNVLYHQIAQTPAQVADYLGIDRSAVTRLADRLAKKGLLERKQDGVDRRCVQLCLTPRGSRIIFTLNQQADEHQRRLNTSLGQDNVVALNGQVRVLLKQLGVEPH</sequence>
<name>A0A7X0JXG8_9GAMM</name>
<evidence type="ECO:0000256" key="1">
    <source>
        <dbReference type="ARBA" id="ARBA00023015"/>
    </source>
</evidence>
<dbReference type="InterPro" id="IPR039422">
    <property type="entry name" value="MarR/SlyA-like"/>
</dbReference>
<dbReference type="InParanoid" id="A0A7X0JXG8"/>
<dbReference type="Pfam" id="PF01047">
    <property type="entry name" value="MarR"/>
    <property type="match status" value="1"/>
</dbReference>
<dbReference type="PRINTS" id="PR00598">
    <property type="entry name" value="HTHMARR"/>
</dbReference>
<evidence type="ECO:0000313" key="6">
    <source>
        <dbReference type="Proteomes" id="UP000528457"/>
    </source>
</evidence>
<evidence type="ECO:0000313" key="5">
    <source>
        <dbReference type="EMBL" id="MBB6523211.1"/>
    </source>
</evidence>
<proteinExistence type="predicted"/>
<dbReference type="PANTHER" id="PTHR33164">
    <property type="entry name" value="TRANSCRIPTIONAL REGULATOR, MARR FAMILY"/>
    <property type="match status" value="1"/>
</dbReference>
<dbReference type="PROSITE" id="PS50995">
    <property type="entry name" value="HTH_MARR_2"/>
    <property type="match status" value="1"/>
</dbReference>
<evidence type="ECO:0000256" key="3">
    <source>
        <dbReference type="ARBA" id="ARBA00023163"/>
    </source>
</evidence>
<keyword evidence="6" id="KW-1185">Reference proteome</keyword>
<dbReference type="PROSITE" id="PS01117">
    <property type="entry name" value="HTH_MARR_1"/>
    <property type="match status" value="1"/>
</dbReference>
<organism evidence="5 6">
    <name type="scientific">Pseudoteredinibacter isoporae</name>
    <dbReference type="NCBI Taxonomy" id="570281"/>
    <lineage>
        <taxon>Bacteria</taxon>
        <taxon>Pseudomonadati</taxon>
        <taxon>Pseudomonadota</taxon>
        <taxon>Gammaproteobacteria</taxon>
        <taxon>Cellvibrionales</taxon>
        <taxon>Cellvibrionaceae</taxon>
        <taxon>Pseudoteredinibacter</taxon>
    </lineage>
</organism>
<protein>
    <submittedName>
        <fullName evidence="5">DNA-binding MarR family transcriptional regulator</fullName>
    </submittedName>
</protein>
<dbReference type="Proteomes" id="UP000528457">
    <property type="component" value="Unassembled WGS sequence"/>
</dbReference>
<dbReference type="GO" id="GO:0003677">
    <property type="term" value="F:DNA binding"/>
    <property type="evidence" value="ECO:0007669"/>
    <property type="project" value="UniProtKB-KW"/>
</dbReference>
<accession>A0A7X0JXG8</accession>
<comment type="caution">
    <text evidence="5">The sequence shown here is derived from an EMBL/GenBank/DDBJ whole genome shotgun (WGS) entry which is preliminary data.</text>
</comment>
<dbReference type="RefSeq" id="WP_166843689.1">
    <property type="nucleotide sequence ID" value="NZ_JAAONY010000003.1"/>
</dbReference>
<keyword evidence="2 5" id="KW-0238">DNA-binding</keyword>
<reference evidence="5 6" key="1">
    <citation type="submission" date="2020-08" db="EMBL/GenBank/DDBJ databases">
        <title>Genomic Encyclopedia of Type Strains, Phase IV (KMG-IV): sequencing the most valuable type-strain genomes for metagenomic binning, comparative biology and taxonomic classification.</title>
        <authorList>
            <person name="Goeker M."/>
        </authorList>
    </citation>
    <scope>NUCLEOTIDE SEQUENCE [LARGE SCALE GENOMIC DNA]</scope>
    <source>
        <strain evidence="5 6">DSM 22368</strain>
    </source>
</reference>
<keyword evidence="3" id="KW-0804">Transcription</keyword>
<dbReference type="FunCoup" id="A0A7X0JXG8">
    <property type="interactions" value="49"/>
</dbReference>
<gene>
    <name evidence="5" type="ORF">HNR48_003513</name>
</gene>
<dbReference type="Gene3D" id="1.10.10.10">
    <property type="entry name" value="Winged helix-like DNA-binding domain superfamily/Winged helix DNA-binding domain"/>
    <property type="match status" value="1"/>
</dbReference>
<dbReference type="InterPro" id="IPR036388">
    <property type="entry name" value="WH-like_DNA-bd_sf"/>
</dbReference>
<evidence type="ECO:0000256" key="2">
    <source>
        <dbReference type="ARBA" id="ARBA00023125"/>
    </source>
</evidence>
<dbReference type="EMBL" id="JACHHT010000003">
    <property type="protein sequence ID" value="MBB6523211.1"/>
    <property type="molecule type" value="Genomic_DNA"/>
</dbReference>
<dbReference type="GO" id="GO:0003700">
    <property type="term" value="F:DNA-binding transcription factor activity"/>
    <property type="evidence" value="ECO:0007669"/>
    <property type="project" value="InterPro"/>
</dbReference>
<dbReference type="InterPro" id="IPR023187">
    <property type="entry name" value="Tscrpt_reg_MarR-type_CS"/>
</dbReference>
<dbReference type="GO" id="GO:0006950">
    <property type="term" value="P:response to stress"/>
    <property type="evidence" value="ECO:0007669"/>
    <property type="project" value="TreeGrafter"/>
</dbReference>
<evidence type="ECO:0000259" key="4">
    <source>
        <dbReference type="PROSITE" id="PS50995"/>
    </source>
</evidence>
<dbReference type="InterPro" id="IPR000835">
    <property type="entry name" value="HTH_MarR-typ"/>
</dbReference>
<dbReference type="SUPFAM" id="SSF46785">
    <property type="entry name" value="Winged helix' DNA-binding domain"/>
    <property type="match status" value="1"/>
</dbReference>
<keyword evidence="1" id="KW-0805">Transcription regulation</keyword>
<dbReference type="InterPro" id="IPR036390">
    <property type="entry name" value="WH_DNA-bd_sf"/>
</dbReference>
<dbReference type="SMART" id="SM00347">
    <property type="entry name" value="HTH_MARR"/>
    <property type="match status" value="1"/>
</dbReference>
<dbReference type="PANTHER" id="PTHR33164:SF43">
    <property type="entry name" value="HTH-TYPE TRANSCRIPTIONAL REPRESSOR YETL"/>
    <property type="match status" value="1"/>
</dbReference>
<feature type="domain" description="HTH marR-type" evidence="4">
    <location>
        <begin position="13"/>
        <end position="145"/>
    </location>
</feature>
<dbReference type="AlphaFoldDB" id="A0A7X0JXG8"/>